<name>A0A8S5UEL8_9CAUD</name>
<dbReference type="InterPro" id="IPR031772">
    <property type="entry name" value="Gp9_N"/>
</dbReference>
<dbReference type="EMBL" id="BK016074">
    <property type="protein sequence ID" value="DAF92822.1"/>
    <property type="molecule type" value="Genomic_DNA"/>
</dbReference>
<organism evidence="3">
    <name type="scientific">Podoviridae sp. ctjVy23</name>
    <dbReference type="NCBI Taxonomy" id="2825271"/>
    <lineage>
        <taxon>Viruses</taxon>
        <taxon>Duplodnaviria</taxon>
        <taxon>Heunggongvirae</taxon>
        <taxon>Uroviricota</taxon>
        <taxon>Caudoviricetes</taxon>
    </lineage>
</organism>
<evidence type="ECO:0000259" key="1">
    <source>
        <dbReference type="Pfam" id="PF16838"/>
    </source>
</evidence>
<accession>A0A8S5UEL8</accession>
<sequence length="574" mass="63362">MIIQPNGKLYLLRGVKCDPDYQNTLTWANATEQFNYFSSLAFYKFEKASDNELSYIYYGDGKIRIGLKNTAVFNCNYIMFQNPDFENKWFYAFVTSVEYVNNVTTQINFEIDVMQTWLPTVSINKCFVEREHVADDTIGLHTVDEGLPTGDIIYTNCTPVTGVSGKSFDDLAYIVECSFDPSAQGRGTPTFKKIGGLFHGAVIVAFTKERYKDFSDFLFWVNVNGLGDGVCSIYSFPECLLEYDTTSPYLILQYVNSEGTLSSINCYGKIVIGVKTDVIATASVLPHLYKYTPNNNKLLSAPFNYLSLSNNVGQSVQLRFERLKKNTEIKINYYAPLEAGATAVGEVLDYDCDNNGSQGIVSLAVAAMGQCAYSYDRYADYIALNRSSLDFQKSSAALSDTLRIMGTGNSAMKYFGGAAVTGGASLSKGGINNALDIARGIMPDLTGTSAIDGYNAGLSDMGRQPNAMIGRQSSSAAILKGRNHLTLYTVSILPEYAKIIDNYLSMFGYKVLREKVPETVSRQNWNYVKTVGATISGNVPADDSRKICALLDRGITLWHNPSTMLNYSLDNPIV</sequence>
<dbReference type="Pfam" id="PF16838">
    <property type="entry name" value="Caud_tail_N"/>
    <property type="match status" value="1"/>
</dbReference>
<dbReference type="InterPro" id="IPR048710">
    <property type="entry name" value="Gp9_C"/>
</dbReference>
<protein>
    <submittedName>
        <fullName evidence="3">Major tail protein</fullName>
    </submittedName>
</protein>
<reference evidence="3" key="1">
    <citation type="journal article" date="2021" name="Proc. Natl. Acad. Sci. U.S.A.">
        <title>A Catalog of Tens of Thousands of Viruses from Human Metagenomes Reveals Hidden Associations with Chronic Diseases.</title>
        <authorList>
            <person name="Tisza M.J."/>
            <person name="Buck C.B."/>
        </authorList>
    </citation>
    <scope>NUCLEOTIDE SEQUENCE</scope>
    <source>
        <strain evidence="3">CtjVy23</strain>
    </source>
</reference>
<evidence type="ECO:0000259" key="2">
    <source>
        <dbReference type="Pfam" id="PF20934"/>
    </source>
</evidence>
<evidence type="ECO:0000313" key="3">
    <source>
        <dbReference type="EMBL" id="DAF92822.1"/>
    </source>
</evidence>
<feature type="domain" description="Tail knob protein gp9 N-terminal" evidence="1">
    <location>
        <begin position="15"/>
        <end position="118"/>
    </location>
</feature>
<proteinExistence type="predicted"/>
<dbReference type="Pfam" id="PF20934">
    <property type="entry name" value="phi29_gp9_C"/>
    <property type="match status" value="1"/>
</dbReference>
<feature type="domain" description="Tail knob protein gp9 C-terminal" evidence="2">
    <location>
        <begin position="375"/>
        <end position="571"/>
    </location>
</feature>